<name>A0A371IDE1_MUCPR</name>
<sequence>MQKPLDPKLKPIAGSRKLDEKLQQLQWGKIAIPCPMKNETLSINKYVGSVLIEEMRRKAQSSSSQSKGIKHEKTPPKTLQLNCLAERMNMTLIERIRCMLSEARLPKHLWSEALYTAVHVINLSPTVVMIL</sequence>
<comment type="caution">
    <text evidence="2">The sequence shown here is derived from an EMBL/GenBank/DDBJ whole genome shotgun (WGS) entry which is preliminary data.</text>
</comment>
<organism evidence="2 3">
    <name type="scientific">Mucuna pruriens</name>
    <name type="common">Velvet bean</name>
    <name type="synonym">Dolichos pruriens</name>
    <dbReference type="NCBI Taxonomy" id="157652"/>
    <lineage>
        <taxon>Eukaryota</taxon>
        <taxon>Viridiplantae</taxon>
        <taxon>Streptophyta</taxon>
        <taxon>Embryophyta</taxon>
        <taxon>Tracheophyta</taxon>
        <taxon>Spermatophyta</taxon>
        <taxon>Magnoliopsida</taxon>
        <taxon>eudicotyledons</taxon>
        <taxon>Gunneridae</taxon>
        <taxon>Pentapetalae</taxon>
        <taxon>rosids</taxon>
        <taxon>fabids</taxon>
        <taxon>Fabales</taxon>
        <taxon>Fabaceae</taxon>
        <taxon>Papilionoideae</taxon>
        <taxon>50 kb inversion clade</taxon>
        <taxon>NPAAA clade</taxon>
        <taxon>indigoferoid/millettioid clade</taxon>
        <taxon>Phaseoleae</taxon>
        <taxon>Mucuna</taxon>
    </lineage>
</organism>
<feature type="region of interest" description="Disordered" evidence="1">
    <location>
        <begin position="57"/>
        <end position="76"/>
    </location>
</feature>
<dbReference type="SUPFAM" id="SSF53098">
    <property type="entry name" value="Ribonuclease H-like"/>
    <property type="match status" value="1"/>
</dbReference>
<accession>A0A371IDE1</accession>
<gene>
    <name evidence="2" type="ORF">CR513_02053</name>
</gene>
<evidence type="ECO:0000313" key="2">
    <source>
        <dbReference type="EMBL" id="RDY13067.1"/>
    </source>
</evidence>
<dbReference type="OrthoDB" id="1434865at2759"/>
<dbReference type="Proteomes" id="UP000257109">
    <property type="component" value="Unassembled WGS sequence"/>
</dbReference>
<dbReference type="EMBL" id="QJKJ01000348">
    <property type="protein sequence ID" value="RDY13067.1"/>
    <property type="molecule type" value="Genomic_DNA"/>
</dbReference>
<dbReference type="InterPro" id="IPR036397">
    <property type="entry name" value="RNaseH_sf"/>
</dbReference>
<evidence type="ECO:0000313" key="3">
    <source>
        <dbReference type="Proteomes" id="UP000257109"/>
    </source>
</evidence>
<dbReference type="GO" id="GO:0003676">
    <property type="term" value="F:nucleic acid binding"/>
    <property type="evidence" value="ECO:0007669"/>
    <property type="project" value="InterPro"/>
</dbReference>
<dbReference type="PANTHER" id="PTHR42648">
    <property type="entry name" value="TRANSPOSASE, PUTATIVE-RELATED"/>
    <property type="match status" value="1"/>
</dbReference>
<dbReference type="STRING" id="157652.A0A371IDE1"/>
<dbReference type="InterPro" id="IPR012337">
    <property type="entry name" value="RNaseH-like_sf"/>
</dbReference>
<protein>
    <recommendedName>
        <fullName evidence="4">Copia protein</fullName>
    </recommendedName>
</protein>
<dbReference type="Gene3D" id="3.30.420.10">
    <property type="entry name" value="Ribonuclease H-like superfamily/Ribonuclease H"/>
    <property type="match status" value="1"/>
</dbReference>
<dbReference type="AlphaFoldDB" id="A0A371IDE1"/>
<reference evidence="2" key="1">
    <citation type="submission" date="2018-05" db="EMBL/GenBank/DDBJ databases">
        <title>Draft genome of Mucuna pruriens seed.</title>
        <authorList>
            <person name="Nnadi N.E."/>
            <person name="Vos R."/>
            <person name="Hasami M.H."/>
            <person name="Devisetty U.K."/>
            <person name="Aguiy J.C."/>
        </authorList>
    </citation>
    <scope>NUCLEOTIDE SEQUENCE [LARGE SCALE GENOMIC DNA]</scope>
    <source>
        <strain evidence="2">JCA_2017</strain>
    </source>
</reference>
<keyword evidence="3" id="KW-1185">Reference proteome</keyword>
<evidence type="ECO:0008006" key="4">
    <source>
        <dbReference type="Google" id="ProtNLM"/>
    </source>
</evidence>
<evidence type="ECO:0000256" key="1">
    <source>
        <dbReference type="SAM" id="MobiDB-lite"/>
    </source>
</evidence>
<dbReference type="InterPro" id="IPR039537">
    <property type="entry name" value="Retrotran_Ty1/copia-like"/>
</dbReference>
<dbReference type="PANTHER" id="PTHR42648:SF28">
    <property type="entry name" value="TRANSPOSON-ENCODED PROTEIN WITH RIBONUCLEASE H-LIKE AND RETROVIRUS ZINC FINGER-LIKE DOMAINS"/>
    <property type="match status" value="1"/>
</dbReference>
<feature type="non-terminal residue" evidence="2">
    <location>
        <position position="1"/>
    </location>
</feature>
<proteinExistence type="predicted"/>